<dbReference type="RefSeq" id="WP_057408265.1">
    <property type="nucleotide sequence ID" value="NZ_LJRC01000046.1"/>
</dbReference>
<keyword evidence="1" id="KW-0732">Signal</keyword>
<gene>
    <name evidence="2" type="ORF">ALO52_02573</name>
</gene>
<comment type="caution">
    <text evidence="2">The sequence shown here is derived from an EMBL/GenBank/DDBJ whole genome shotgun (WGS) entry which is preliminary data.</text>
</comment>
<name>A0A0P9YV08_9PSED</name>
<dbReference type="PATRIC" id="fig|251707.3.peg.3448"/>
<organism evidence="2 3">
    <name type="scientific">Pseudomonas syringae pv. primulae</name>
    <dbReference type="NCBI Taxonomy" id="251707"/>
    <lineage>
        <taxon>Bacteria</taxon>
        <taxon>Pseudomonadati</taxon>
        <taxon>Pseudomonadota</taxon>
        <taxon>Gammaproteobacteria</taxon>
        <taxon>Pseudomonadales</taxon>
        <taxon>Pseudomonadaceae</taxon>
        <taxon>Pseudomonas</taxon>
    </lineage>
</organism>
<feature type="signal peptide" evidence="1">
    <location>
        <begin position="1"/>
        <end position="18"/>
    </location>
</feature>
<dbReference type="EMBL" id="LJRC01000046">
    <property type="protein sequence ID" value="KPY40003.1"/>
    <property type="molecule type" value="Genomic_DNA"/>
</dbReference>
<protein>
    <submittedName>
        <fullName evidence="2">Uncharacterized protein</fullName>
    </submittedName>
</protein>
<dbReference type="Proteomes" id="UP000050562">
    <property type="component" value="Unassembled WGS sequence"/>
</dbReference>
<dbReference type="AlphaFoldDB" id="A0A0P9YV08"/>
<evidence type="ECO:0000313" key="3">
    <source>
        <dbReference type="Proteomes" id="UP000050562"/>
    </source>
</evidence>
<evidence type="ECO:0000256" key="1">
    <source>
        <dbReference type="SAM" id="SignalP"/>
    </source>
</evidence>
<sequence>MNRTLTFVLACISLPAWSASPNAFEAAPLSKHIQTLGNAFACEVTAGMPGARKSPQCSNVNNPALTNSKGLDKTADRKILRECMKPDNLIDKNVRTCMKGL</sequence>
<feature type="chain" id="PRO_5006172770" evidence="1">
    <location>
        <begin position="19"/>
        <end position="101"/>
    </location>
</feature>
<accession>A0A0P9YV08</accession>
<proteinExistence type="predicted"/>
<reference evidence="2 3" key="1">
    <citation type="submission" date="2015-09" db="EMBL/GenBank/DDBJ databases">
        <title>Genome announcement of multiple Pseudomonas syringae strains.</title>
        <authorList>
            <person name="Thakur S."/>
            <person name="Wang P.W."/>
            <person name="Gong Y."/>
            <person name="Weir B.S."/>
            <person name="Guttman D.S."/>
        </authorList>
    </citation>
    <scope>NUCLEOTIDE SEQUENCE [LARGE SCALE GENOMIC DNA]</scope>
    <source>
        <strain evidence="2 3">ICMP3956</strain>
    </source>
</reference>
<evidence type="ECO:0000313" key="2">
    <source>
        <dbReference type="EMBL" id="KPY40003.1"/>
    </source>
</evidence>